<dbReference type="InterPro" id="IPR017853">
    <property type="entry name" value="GH"/>
</dbReference>
<protein>
    <recommendedName>
        <fullName evidence="5">GH84 domain-containing protein</fullName>
    </recommendedName>
</protein>
<feature type="domain" description="GH84" evidence="5">
    <location>
        <begin position="193"/>
        <end position="472"/>
    </location>
</feature>
<dbReference type="InterPro" id="IPR015882">
    <property type="entry name" value="HEX_bac_N"/>
</dbReference>
<accession>A0A117SY25</accession>
<evidence type="ECO:0000256" key="2">
    <source>
        <dbReference type="ARBA" id="ARBA00023295"/>
    </source>
</evidence>
<dbReference type="SUPFAM" id="SSF140657">
    <property type="entry name" value="Hyaluronidase post-catalytic domain-like"/>
    <property type="match status" value="1"/>
</dbReference>
<feature type="chain" id="PRO_5007156484" description="GH84 domain-containing protein" evidence="4">
    <location>
        <begin position="35"/>
        <end position="661"/>
    </location>
</feature>
<dbReference type="PROSITE" id="PS52009">
    <property type="entry name" value="GH84"/>
    <property type="match status" value="1"/>
</dbReference>
<evidence type="ECO:0000313" key="7">
    <source>
        <dbReference type="Proteomes" id="UP000053557"/>
    </source>
</evidence>
<evidence type="ECO:0000256" key="4">
    <source>
        <dbReference type="SAM" id="SignalP"/>
    </source>
</evidence>
<keyword evidence="4" id="KW-0732">Signal</keyword>
<dbReference type="EMBL" id="LPVJ01000019">
    <property type="protein sequence ID" value="KUO96348.1"/>
    <property type="molecule type" value="Genomic_DNA"/>
</dbReference>
<feature type="signal peptide" evidence="4">
    <location>
        <begin position="1"/>
        <end position="34"/>
    </location>
</feature>
<dbReference type="PANTHER" id="PTHR13170">
    <property type="entry name" value="O-GLCNACASE"/>
    <property type="match status" value="1"/>
</dbReference>
<dbReference type="Gene3D" id="3.20.20.80">
    <property type="entry name" value="Glycosidases"/>
    <property type="match status" value="1"/>
</dbReference>
<dbReference type="GO" id="GO:0015929">
    <property type="term" value="F:hexosaminidase activity"/>
    <property type="evidence" value="ECO:0007669"/>
    <property type="project" value="UniProtKB-ARBA"/>
</dbReference>
<keyword evidence="1 3" id="KW-0378">Hydrolase</keyword>
<dbReference type="PANTHER" id="PTHR13170:SF16">
    <property type="entry name" value="PROTEIN O-GLCNACASE"/>
    <property type="match status" value="1"/>
</dbReference>
<dbReference type="Proteomes" id="UP000053557">
    <property type="component" value="Unassembled WGS sequence"/>
</dbReference>
<organism evidence="6 7">
    <name type="scientific">Ferroacidibacillus organovorans</name>
    <dbReference type="NCBI Taxonomy" id="1765683"/>
    <lineage>
        <taxon>Bacteria</taxon>
        <taxon>Bacillati</taxon>
        <taxon>Bacillota</taxon>
        <taxon>Bacilli</taxon>
        <taxon>Bacillales</taxon>
        <taxon>Alicyclobacillaceae</taxon>
        <taxon>Ferroacidibacillus</taxon>
    </lineage>
</organism>
<dbReference type="Pfam" id="PF21774">
    <property type="entry name" value="NagJ_C"/>
    <property type="match status" value="1"/>
</dbReference>
<comment type="similarity">
    <text evidence="3">Belongs to the glycosyl hydrolase 84 family.</text>
</comment>
<evidence type="ECO:0000256" key="1">
    <source>
        <dbReference type="ARBA" id="ARBA00022801"/>
    </source>
</evidence>
<feature type="active site" description="Proton donor" evidence="3">
    <location>
        <position position="308"/>
    </location>
</feature>
<dbReference type="InterPro" id="IPR049019">
    <property type="entry name" value="NagJ-like_helical"/>
</dbReference>
<reference evidence="6 7" key="1">
    <citation type="submission" date="2015-12" db="EMBL/GenBank/DDBJ databases">
        <title>Draft genome sequence of Acidibacillus ferrooxidans ITV001, isolated from a chalcopyrite acid mine drainage site in Brazil.</title>
        <authorList>
            <person name="Dall'Agnol H."/>
            <person name="Nancucheo I."/>
            <person name="Johnson B."/>
            <person name="Oliveira R."/>
            <person name="Leite L."/>
            <person name="Pylro V."/>
            <person name="Nunes G.L."/>
            <person name="Tzotzos G."/>
            <person name="Fernandes G.R."/>
            <person name="Dutra J."/>
            <person name="Orellana S.C."/>
            <person name="Oliveira G."/>
        </authorList>
    </citation>
    <scope>NUCLEOTIDE SEQUENCE [LARGE SCALE GENOMIC DNA]</scope>
    <source>
        <strain evidence="7">ITV01</strain>
    </source>
</reference>
<keyword evidence="2 3" id="KW-0326">Glycosidase</keyword>
<keyword evidence="7" id="KW-1185">Reference proteome</keyword>
<evidence type="ECO:0000313" key="6">
    <source>
        <dbReference type="EMBL" id="KUO96348.1"/>
    </source>
</evidence>
<name>A0A117SY25_9BACL</name>
<proteinExistence type="inferred from homology"/>
<dbReference type="SUPFAM" id="SSF51445">
    <property type="entry name" value="(Trans)glycosidases"/>
    <property type="match status" value="1"/>
</dbReference>
<dbReference type="SUPFAM" id="SSF55545">
    <property type="entry name" value="beta-N-acetylhexosaminidase-like domain"/>
    <property type="match status" value="1"/>
</dbReference>
<dbReference type="Gene3D" id="1.20.58.460">
    <property type="entry name" value="Hyaluronidase post-catalytic domain-like"/>
    <property type="match status" value="1"/>
</dbReference>
<dbReference type="Pfam" id="PF07555">
    <property type="entry name" value="NAGidase"/>
    <property type="match status" value="1"/>
</dbReference>
<evidence type="ECO:0000259" key="5">
    <source>
        <dbReference type="PROSITE" id="PS52009"/>
    </source>
</evidence>
<dbReference type="Pfam" id="PF02838">
    <property type="entry name" value="Glyco_hydro_20b"/>
    <property type="match status" value="1"/>
</dbReference>
<comment type="caution">
    <text evidence="6">The sequence shown here is derived from an EMBL/GenBank/DDBJ whole genome shotgun (WGS) entry which is preliminary data.</text>
</comment>
<evidence type="ECO:0000256" key="3">
    <source>
        <dbReference type="PROSITE-ProRule" id="PRU01353"/>
    </source>
</evidence>
<dbReference type="InterPro" id="IPR011496">
    <property type="entry name" value="O-GlcNAcase_cat"/>
</dbReference>
<dbReference type="InterPro" id="IPR029018">
    <property type="entry name" value="Hex-like_dom2"/>
</dbReference>
<sequence length="661" mass="75451">MKVCRRANARNPAIRLAICFIVATLPIPSSNANAQSKDSPFNFLSPKPQSITYQNDHLTLKAPLQIIVGKNVSVENAANLRSILSPFQPFNQIWKSNAKGIHPIQVSLLHVSDLTLLHREFREMGVPFRTVPAREGYILMIGHDRSGHSQIVLAGSDQAGIAYGEQTLSQILDKGLRTTQIPAVIIKDFPAFSYRGIIEGFYGTPWSQADRMRLLTFCARQKMNTFVYAPKDDPFHRNLWRVPYSPLKQSELRQLITFCKRHHMRFVFALSPGNTVSYVSDADLLAMIQKNQMMWNEGVRNFAIFFDDIGRHLTHSEDRARFGNDTSALAKAQASFMNRFYTQFIQTHPGAQLMTVPTDYYQPGHTPYRDQFAKYLNAHITVLWTGNGVIAKKVSVQDLALAKQIFHHPLLLWDNYPVNDYLPSRLFLGPLLGRDRGLATHGLQGILSNPMMEAEASTIALQTVADYAWNPLRYDAYQSWENALRESGGQAYLSLRRFALANRSSPIAPIETTSSFSKNLSEFFSYYRTGEHRRLLLAAHHLAGDFQEMKHTATELELHMENKTFIHEIRPWLRVMSMNASQSQLALEMLLSMRDGDRKRVGELRKIIQQHDLDFPYKGVTLSPEFHTFLRDACAQTDHWIMQKSQMLYRILELLRANGHS</sequence>
<gene>
    <name evidence="6" type="ORF">ATW55_03855</name>
</gene>
<dbReference type="Gene3D" id="3.30.379.10">
    <property type="entry name" value="Chitobiase/beta-hexosaminidase domain 2-like"/>
    <property type="match status" value="1"/>
</dbReference>
<dbReference type="GO" id="GO:0005975">
    <property type="term" value="P:carbohydrate metabolic process"/>
    <property type="evidence" value="ECO:0007669"/>
    <property type="project" value="UniProtKB-ARBA"/>
</dbReference>
<dbReference type="InterPro" id="IPR051822">
    <property type="entry name" value="Glycosyl_Hydrolase_84"/>
</dbReference>
<dbReference type="GO" id="GO:1901135">
    <property type="term" value="P:carbohydrate derivative metabolic process"/>
    <property type="evidence" value="ECO:0007669"/>
    <property type="project" value="UniProtKB-ARBA"/>
</dbReference>
<dbReference type="AlphaFoldDB" id="A0A117SY25"/>